<keyword evidence="2" id="KW-0614">Plasmid</keyword>
<name>A0A1Z5AXE8_CARML</name>
<sequence>MSNYMTENVNNNTAEQDMGFFNKKKKTTNKKKTNDMSYKEIPEPVEKYKPDKESLNSTPQTPVSSKTDSDARKTMRVPEEQFFEFMALLDISEYAYTYEFLGELIDIKLNNLDSGELREYQSALASIKKKEEKKKNRKK</sequence>
<evidence type="ECO:0000313" key="2">
    <source>
        <dbReference type="EMBL" id="CRI06735.1"/>
    </source>
</evidence>
<proteinExistence type="predicted"/>
<protein>
    <recommendedName>
        <fullName evidence="4">Replication-associated protein</fullName>
    </recommendedName>
</protein>
<accession>A0A1Z5AXE8</accession>
<dbReference type="AlphaFoldDB" id="A0A1Z5AXE8"/>
<evidence type="ECO:0000313" key="3">
    <source>
        <dbReference type="Proteomes" id="UP000464233"/>
    </source>
</evidence>
<geneLocation type="plasmid" evidence="2">
    <name>LMA_pa</name>
</geneLocation>
<reference evidence="2 3" key="2">
    <citation type="submission" date="2015-04" db="EMBL/GenBank/DDBJ databases">
        <title>Carnobacterium maltaromaticum LMA28 plasmids.</title>
        <authorList>
            <person name="Cailliez-Grimal C."/>
            <person name="Iskandar C."/>
        </authorList>
    </citation>
    <scope>NUCLEOTIDE SEQUENCE [LARGE SCALE GENOMIC DNA]</scope>
    <source>
        <strain evidence="2 3">LMA28</strain>
        <plasmid evidence="3">Chromosome</plasmid>
    </source>
</reference>
<feature type="region of interest" description="Disordered" evidence="1">
    <location>
        <begin position="1"/>
        <end position="74"/>
    </location>
</feature>
<feature type="compositionally biased region" description="Basic and acidic residues" evidence="1">
    <location>
        <begin position="32"/>
        <end position="54"/>
    </location>
</feature>
<feature type="compositionally biased region" description="Basic residues" evidence="1">
    <location>
        <begin position="22"/>
        <end position="31"/>
    </location>
</feature>
<gene>
    <name evidence="2" type="ORF">BN424_pa0070</name>
</gene>
<reference evidence="2 3" key="1">
    <citation type="submission" date="2015-04" db="EMBL/GenBank/DDBJ databases">
        <title>Carnobacterium maltaromaticum LMA28 complete chromosome sequence.</title>
        <authorList>
            <person name="Borges F."/>
            <person name="Cailliez-Grimal C."/>
        </authorList>
    </citation>
    <scope>NUCLEOTIDE SEQUENCE [LARGE SCALE GENOMIC DNA]</scope>
    <source>
        <strain evidence="2 3">LMA28</strain>
        <plasmid evidence="3">Chromosome</plasmid>
    </source>
</reference>
<dbReference type="Proteomes" id="UP000464233">
    <property type="component" value="Plasmid LMA_pa"/>
</dbReference>
<feature type="compositionally biased region" description="Polar residues" evidence="1">
    <location>
        <begin position="1"/>
        <end position="15"/>
    </location>
</feature>
<organism evidence="2 3">
    <name type="scientific">Carnobacterium maltaromaticum</name>
    <name type="common">Carnobacterium piscicola</name>
    <dbReference type="NCBI Taxonomy" id="2751"/>
    <lineage>
        <taxon>Bacteria</taxon>
        <taxon>Bacillati</taxon>
        <taxon>Bacillota</taxon>
        <taxon>Bacilli</taxon>
        <taxon>Lactobacillales</taxon>
        <taxon>Carnobacteriaceae</taxon>
        <taxon>Carnobacterium</taxon>
    </lineage>
</organism>
<evidence type="ECO:0008006" key="4">
    <source>
        <dbReference type="Google" id="ProtNLM"/>
    </source>
</evidence>
<feature type="compositionally biased region" description="Polar residues" evidence="1">
    <location>
        <begin position="55"/>
        <end position="66"/>
    </location>
</feature>
<evidence type="ECO:0000256" key="1">
    <source>
        <dbReference type="SAM" id="MobiDB-lite"/>
    </source>
</evidence>
<dbReference type="EMBL" id="LN846932">
    <property type="protein sequence ID" value="CRI06735.1"/>
    <property type="molecule type" value="Genomic_DNA"/>
</dbReference>